<dbReference type="Pfam" id="PF18052">
    <property type="entry name" value="Rx_N"/>
    <property type="match status" value="1"/>
</dbReference>
<evidence type="ECO:0000256" key="2">
    <source>
        <dbReference type="ARBA" id="ARBA00022737"/>
    </source>
</evidence>
<evidence type="ECO:0008006" key="11">
    <source>
        <dbReference type="Google" id="ProtNLM"/>
    </source>
</evidence>
<protein>
    <recommendedName>
        <fullName evidence="11">NB-ARC domain-containing protein</fullName>
    </recommendedName>
</protein>
<dbReference type="CDD" id="cd14798">
    <property type="entry name" value="RX-CC_like"/>
    <property type="match status" value="1"/>
</dbReference>
<keyword evidence="5" id="KW-0067">ATP-binding</keyword>
<dbReference type="Gene3D" id="1.10.8.430">
    <property type="entry name" value="Helical domain of apoptotic protease-activating factors"/>
    <property type="match status" value="1"/>
</dbReference>
<dbReference type="InterPro" id="IPR002182">
    <property type="entry name" value="NB-ARC"/>
</dbReference>
<feature type="domain" description="R13L1/DRL21-like LRR repeat region" evidence="9">
    <location>
        <begin position="640"/>
        <end position="774"/>
    </location>
</feature>
<proteinExistence type="predicted"/>
<dbReference type="Pfam" id="PF23559">
    <property type="entry name" value="WHD_DRP"/>
    <property type="match status" value="1"/>
</dbReference>
<dbReference type="InterPro" id="IPR056789">
    <property type="entry name" value="LRR_R13L1-DRL21"/>
</dbReference>
<dbReference type="Pfam" id="PF00931">
    <property type="entry name" value="NB-ARC"/>
    <property type="match status" value="1"/>
</dbReference>
<evidence type="ECO:0000256" key="5">
    <source>
        <dbReference type="ARBA" id="ARBA00022840"/>
    </source>
</evidence>
<feature type="domain" description="NB-ARC" evidence="6">
    <location>
        <begin position="134"/>
        <end position="304"/>
    </location>
</feature>
<evidence type="ECO:0000256" key="3">
    <source>
        <dbReference type="ARBA" id="ARBA00022741"/>
    </source>
</evidence>
<name>A0A6N2LFM2_SALVM</name>
<dbReference type="InterPro" id="IPR058922">
    <property type="entry name" value="WHD_DRP"/>
</dbReference>
<feature type="domain" description="Disease resistance N-terminal" evidence="7">
    <location>
        <begin position="11"/>
        <end position="97"/>
    </location>
</feature>
<dbReference type="FunFam" id="3.40.50.300:FF:001091">
    <property type="entry name" value="Probable disease resistance protein At1g61300"/>
    <property type="match status" value="1"/>
</dbReference>
<sequence length="1184" mass="134013">MADAIVSALASTIMGNLNSSILQELGLAGGLETDLEHLGRTFTTTQAVLQDAEVKQWKDEATKVWLRHLKDVAYDVDDFLDEFAIEAQWQQQRRGLKNQLRSFFSITHNPLVFRSRMAHKVKSMREKLDAIANDKEKEELVNILLTNADDLSIHAMWGMGGLGKTTLAQLVYNEERVKQQFGLRIWVCVSTDFHLIGLTRAIIESIDGTPCKIQGLDPLQQHLQQKLAGKKFLLVLDDVWEDYSNRWDKLKEVLRCGAKGSAVIVTTREVMVARRMATTFVHHMGRLSEEDSWHLFQRLAFGMRTTEEWAHLEDIGVSIVKKCGGVPLAIKALGKLMRLKDSEDQWMAIKESEIWDLTEEAGEILPALRLSYTNLSPHLKQCFAFCSIFPKDQVMRREKLVALWMANGFICCRREMDLHVKGIEIFNELVGRSFLQEVQDDGFGNITCKMHDLMHDLAQSIAVQECYNNEGHEESEVPRTVRHVRFGYSRPASLKEKILNVHSLRTCLSVDYDWVQKRWGKSLNMYSSSPKHRALSFRCVFKMPKSICDLKHLRYLDVSYSYIQILPEGITSLQNLQTLDLRGCKRLIQLPKGMKHMKNLVYLDITDCSSLRFMPRGMGQLMCLRKLSLFIVGKEEGRHIGELEGLNNLAGELKITDLVNVKNVTDARSANLKLKTTLLSLTLSWHGNRQSGSITSIPNNEAEEVLGALQLPSNLKMLTLIGYGGSKFPSNWMMNLNLTLPNLVEMEITECPNCEQLPPFGKLQFLKSLVLWGMDGVKCIDSHVYGDAQNSFPSLEKLVFHSMMRLEQWDACRFPRLRELLVDDCPLLTEIPIIPSIKELRIAGRNVSLLMSFSNLTSITSLRIAHVANVIELPEGFLQNHTHLESLEIYGMRDLQSLSNKVFDNLSALKRLCICLCYALESLPEEGLRNLTSLEVLEIWSCGRLNSLPMNGLCSLTSLRRLMRHLTALEDLLLDGCPELNSLPQSIQHLTSLQYLRICDCEGLASLPNQIGYLTSLSRLEIGYCPNLVSLPDGVQSLSNLSQLTIYYCPELEKRCKKEKGEDWPKISHIPHIMINDVNNPIAIIVSNSLLSKNDCKGLASLPNQIGYLTSLSCLEIGYCPNLVSLPDGVQSLSNLNKLTIYSCPELAKRCKKEKGEDWPKISHIPRIMINDETNPMTLGLFKG</sequence>
<reference evidence="10" key="1">
    <citation type="submission" date="2019-03" db="EMBL/GenBank/DDBJ databases">
        <authorList>
            <person name="Mank J."/>
            <person name="Almeida P."/>
        </authorList>
    </citation>
    <scope>NUCLEOTIDE SEQUENCE</scope>
    <source>
        <strain evidence="10">78183</strain>
    </source>
</reference>
<evidence type="ECO:0000313" key="10">
    <source>
        <dbReference type="EMBL" id="VFU39330.1"/>
    </source>
</evidence>
<dbReference type="Gene3D" id="3.80.10.10">
    <property type="entry name" value="Ribonuclease Inhibitor"/>
    <property type="match status" value="5"/>
</dbReference>
<dbReference type="GO" id="GO:0051707">
    <property type="term" value="P:response to other organism"/>
    <property type="evidence" value="ECO:0007669"/>
    <property type="project" value="UniProtKB-ARBA"/>
</dbReference>
<dbReference type="InterPro" id="IPR038005">
    <property type="entry name" value="RX-like_CC"/>
</dbReference>
<dbReference type="InterPro" id="IPR032675">
    <property type="entry name" value="LRR_dom_sf"/>
</dbReference>
<dbReference type="SUPFAM" id="SSF52058">
    <property type="entry name" value="L domain-like"/>
    <property type="match status" value="2"/>
</dbReference>
<dbReference type="PRINTS" id="PR00364">
    <property type="entry name" value="DISEASERSIST"/>
</dbReference>
<accession>A0A6N2LFM2</accession>
<dbReference type="InterPro" id="IPR041118">
    <property type="entry name" value="Rx_N"/>
</dbReference>
<dbReference type="PANTHER" id="PTHR36766:SF47">
    <property type="entry name" value="NB-ARC DOMAIN-CONTAINING PROTEIN"/>
    <property type="match status" value="1"/>
</dbReference>
<dbReference type="PANTHER" id="PTHR36766">
    <property type="entry name" value="PLANT BROAD-SPECTRUM MILDEW RESISTANCE PROTEIN RPW8"/>
    <property type="match status" value="1"/>
</dbReference>
<evidence type="ECO:0000256" key="1">
    <source>
        <dbReference type="ARBA" id="ARBA00022614"/>
    </source>
</evidence>
<keyword evidence="4" id="KW-0611">Plant defense</keyword>
<evidence type="ECO:0000259" key="7">
    <source>
        <dbReference type="Pfam" id="PF18052"/>
    </source>
</evidence>
<dbReference type="InterPro" id="IPR036388">
    <property type="entry name" value="WH-like_DNA-bd_sf"/>
</dbReference>
<evidence type="ECO:0000259" key="6">
    <source>
        <dbReference type="Pfam" id="PF00931"/>
    </source>
</evidence>
<feature type="domain" description="Disease resistance protein winged helix" evidence="8">
    <location>
        <begin position="388"/>
        <end position="458"/>
    </location>
</feature>
<keyword evidence="1" id="KW-0433">Leucine-rich repeat</keyword>
<dbReference type="GO" id="GO:0043531">
    <property type="term" value="F:ADP binding"/>
    <property type="evidence" value="ECO:0007669"/>
    <property type="project" value="InterPro"/>
</dbReference>
<dbReference type="GO" id="GO:0006952">
    <property type="term" value="P:defense response"/>
    <property type="evidence" value="ECO:0007669"/>
    <property type="project" value="UniProtKB-KW"/>
</dbReference>
<dbReference type="Gene3D" id="3.40.50.300">
    <property type="entry name" value="P-loop containing nucleotide triphosphate hydrolases"/>
    <property type="match status" value="1"/>
</dbReference>
<dbReference type="InterPro" id="IPR027417">
    <property type="entry name" value="P-loop_NTPase"/>
</dbReference>
<evidence type="ECO:0000259" key="8">
    <source>
        <dbReference type="Pfam" id="PF23559"/>
    </source>
</evidence>
<dbReference type="FunFam" id="1.10.10.10:FF:000322">
    <property type="entry name" value="Probable disease resistance protein At1g63360"/>
    <property type="match status" value="1"/>
</dbReference>
<dbReference type="Gene3D" id="1.10.10.10">
    <property type="entry name" value="Winged helix-like DNA-binding domain superfamily/Winged helix DNA-binding domain"/>
    <property type="match status" value="1"/>
</dbReference>
<dbReference type="AlphaFoldDB" id="A0A6N2LFM2"/>
<dbReference type="Pfam" id="PF25019">
    <property type="entry name" value="LRR_R13L1-DRL21"/>
    <property type="match status" value="1"/>
</dbReference>
<dbReference type="EMBL" id="CAADRP010001528">
    <property type="protein sequence ID" value="VFU39330.1"/>
    <property type="molecule type" value="Genomic_DNA"/>
</dbReference>
<dbReference type="InterPro" id="IPR042197">
    <property type="entry name" value="Apaf_helical"/>
</dbReference>
<evidence type="ECO:0000256" key="4">
    <source>
        <dbReference type="ARBA" id="ARBA00022821"/>
    </source>
</evidence>
<evidence type="ECO:0000259" key="9">
    <source>
        <dbReference type="Pfam" id="PF25019"/>
    </source>
</evidence>
<dbReference type="SUPFAM" id="SSF52540">
    <property type="entry name" value="P-loop containing nucleoside triphosphate hydrolases"/>
    <property type="match status" value="1"/>
</dbReference>
<gene>
    <name evidence="10" type="ORF">SVIM_LOCUS217826</name>
</gene>
<organism evidence="10">
    <name type="scientific">Salix viminalis</name>
    <name type="common">Common osier</name>
    <name type="synonym">Basket willow</name>
    <dbReference type="NCBI Taxonomy" id="40686"/>
    <lineage>
        <taxon>Eukaryota</taxon>
        <taxon>Viridiplantae</taxon>
        <taxon>Streptophyta</taxon>
        <taxon>Embryophyta</taxon>
        <taxon>Tracheophyta</taxon>
        <taxon>Spermatophyta</taxon>
        <taxon>Magnoliopsida</taxon>
        <taxon>eudicotyledons</taxon>
        <taxon>Gunneridae</taxon>
        <taxon>Pentapetalae</taxon>
        <taxon>rosids</taxon>
        <taxon>fabids</taxon>
        <taxon>Malpighiales</taxon>
        <taxon>Salicaceae</taxon>
        <taxon>Saliceae</taxon>
        <taxon>Salix</taxon>
    </lineage>
</organism>
<keyword evidence="2" id="KW-0677">Repeat</keyword>
<keyword evidence="3" id="KW-0547">Nucleotide-binding</keyword>
<dbReference type="GO" id="GO:0005524">
    <property type="term" value="F:ATP binding"/>
    <property type="evidence" value="ECO:0007669"/>
    <property type="project" value="UniProtKB-KW"/>
</dbReference>